<keyword evidence="2" id="KW-1185">Reference proteome</keyword>
<name>A0A139HZX8_9PEZI</name>
<accession>A0A139HZX8</accession>
<evidence type="ECO:0000313" key="2">
    <source>
        <dbReference type="Proteomes" id="UP000073492"/>
    </source>
</evidence>
<gene>
    <name evidence="1" type="ORF">AC579_3260</name>
</gene>
<dbReference type="EMBL" id="LFZO01000514">
    <property type="protein sequence ID" value="KXT07919.1"/>
    <property type="molecule type" value="Genomic_DNA"/>
</dbReference>
<protein>
    <submittedName>
        <fullName evidence="1">Uncharacterized protein</fullName>
    </submittedName>
</protein>
<dbReference type="Proteomes" id="UP000073492">
    <property type="component" value="Unassembled WGS sequence"/>
</dbReference>
<sequence>MIMMPALSFDIVVAAESRIGKKPHKTNYAVPTVKHIWYLRRVNAGGWLRRRRMQISERVELSERTDGIEYQVSSQQRAFSTSIAIRVSFASNVVNACSIAEQTGHFKHQ</sequence>
<organism evidence="1 2">
    <name type="scientific">Pseudocercospora musae</name>
    <dbReference type="NCBI Taxonomy" id="113226"/>
    <lineage>
        <taxon>Eukaryota</taxon>
        <taxon>Fungi</taxon>
        <taxon>Dikarya</taxon>
        <taxon>Ascomycota</taxon>
        <taxon>Pezizomycotina</taxon>
        <taxon>Dothideomycetes</taxon>
        <taxon>Dothideomycetidae</taxon>
        <taxon>Mycosphaerellales</taxon>
        <taxon>Mycosphaerellaceae</taxon>
        <taxon>Pseudocercospora</taxon>
    </lineage>
</organism>
<reference evidence="1 2" key="1">
    <citation type="submission" date="2015-07" db="EMBL/GenBank/DDBJ databases">
        <title>Comparative genomics of the Sigatoka disease complex on banana suggests a link between parallel evolutionary changes in Pseudocercospora fijiensis and Pseudocercospora eumusae and increased virulence on the banana host.</title>
        <authorList>
            <person name="Chang T.-C."/>
            <person name="Salvucci A."/>
            <person name="Crous P.W."/>
            <person name="Stergiopoulos I."/>
        </authorList>
    </citation>
    <scope>NUCLEOTIDE SEQUENCE [LARGE SCALE GENOMIC DNA]</scope>
    <source>
        <strain evidence="1 2">CBS 116634</strain>
    </source>
</reference>
<dbReference type="AlphaFoldDB" id="A0A139HZX8"/>
<proteinExistence type="predicted"/>
<evidence type="ECO:0000313" key="1">
    <source>
        <dbReference type="EMBL" id="KXT07919.1"/>
    </source>
</evidence>
<comment type="caution">
    <text evidence="1">The sequence shown here is derived from an EMBL/GenBank/DDBJ whole genome shotgun (WGS) entry which is preliminary data.</text>
</comment>